<feature type="binding site" evidence="1">
    <location>
        <position position="56"/>
    </location>
    <ligand>
        <name>Mg(2+)</name>
        <dbReference type="ChEBI" id="CHEBI:18420"/>
        <label>1</label>
    </ligand>
</feature>
<dbReference type="InterPro" id="IPR036705">
    <property type="entry name" value="Ribosyl_crysJ1_sf"/>
</dbReference>
<dbReference type="Pfam" id="PF03747">
    <property type="entry name" value="ADP_ribosyl_GH"/>
    <property type="match status" value="1"/>
</dbReference>
<dbReference type="EMBL" id="BANB01000550">
    <property type="protein sequence ID" value="GAN77982.1"/>
    <property type="molecule type" value="Genomic_DNA"/>
</dbReference>
<feature type="binding site" evidence="1">
    <location>
        <position position="54"/>
    </location>
    <ligand>
        <name>Mg(2+)</name>
        <dbReference type="ChEBI" id="CHEBI:18420"/>
        <label>1</label>
    </ligand>
</feature>
<dbReference type="InterPro" id="IPR050792">
    <property type="entry name" value="ADP-ribosylglycohydrolase"/>
</dbReference>
<comment type="cofactor">
    <cofactor evidence="1">
        <name>Mg(2+)</name>
        <dbReference type="ChEBI" id="CHEBI:18420"/>
    </cofactor>
    <text evidence="1">Binds 2 magnesium ions per subunit.</text>
</comment>
<dbReference type="PANTHER" id="PTHR16222">
    <property type="entry name" value="ADP-RIBOSYLGLYCOHYDROLASE"/>
    <property type="match status" value="1"/>
</dbReference>
<proteinExistence type="predicted"/>
<dbReference type="Proteomes" id="UP000032680">
    <property type="component" value="Unassembled WGS sequence"/>
</dbReference>
<dbReference type="AlphaFoldDB" id="A0A0D6P8I4"/>
<feature type="binding site" evidence="1">
    <location>
        <position position="255"/>
    </location>
    <ligand>
        <name>Mg(2+)</name>
        <dbReference type="ChEBI" id="CHEBI:18420"/>
        <label>1</label>
    </ligand>
</feature>
<comment type="caution">
    <text evidence="2">The sequence shown here is derived from an EMBL/GenBank/DDBJ whole genome shotgun (WGS) entry which is preliminary data.</text>
</comment>
<dbReference type="InterPro" id="IPR005502">
    <property type="entry name" value="Ribosyl_crysJ1"/>
</dbReference>
<dbReference type="OrthoDB" id="9806482at2"/>
<feature type="binding site" evidence="1">
    <location>
        <position position="253"/>
    </location>
    <ligand>
        <name>Mg(2+)</name>
        <dbReference type="ChEBI" id="CHEBI:18420"/>
        <label>1</label>
    </ligand>
</feature>
<evidence type="ECO:0000313" key="3">
    <source>
        <dbReference type="Proteomes" id="UP000032680"/>
    </source>
</evidence>
<dbReference type="GO" id="GO:0016787">
    <property type="term" value="F:hydrolase activity"/>
    <property type="evidence" value="ECO:0007669"/>
    <property type="project" value="UniProtKB-KW"/>
</dbReference>
<dbReference type="PANTHER" id="PTHR16222:SF12">
    <property type="entry name" value="ADP-RIBOSYLGLYCOHYDROLASE-RELATED"/>
    <property type="match status" value="1"/>
</dbReference>
<reference evidence="2 3" key="1">
    <citation type="submission" date="2012-11" db="EMBL/GenBank/DDBJ databases">
        <title>Whole genome sequence of Acidisphaera rubrifaciens HS-AP3.</title>
        <authorList>
            <person name="Azuma Y."/>
            <person name="Higashiura N."/>
            <person name="Hirakawa H."/>
            <person name="Matsushita K."/>
        </authorList>
    </citation>
    <scope>NUCLEOTIDE SEQUENCE [LARGE SCALE GENOMIC DNA]</scope>
    <source>
        <strain evidence="2 3">HS-AP3</strain>
    </source>
</reference>
<keyword evidence="3" id="KW-1185">Reference proteome</keyword>
<dbReference type="SUPFAM" id="SSF101478">
    <property type="entry name" value="ADP-ribosylglycohydrolase"/>
    <property type="match status" value="1"/>
</dbReference>
<keyword evidence="1" id="KW-0479">Metal-binding</keyword>
<dbReference type="RefSeq" id="WP_048862328.1">
    <property type="nucleotide sequence ID" value="NZ_BANB01000550.1"/>
</dbReference>
<name>A0A0D6P8I4_9PROT</name>
<keyword evidence="1" id="KW-0460">Magnesium</keyword>
<sequence length="304" mass="31600">MTETMIDRARGALVGLAVGDALGTTLEFSTRDAQPHHTEMTGGGPFRLKPGVWTDDTSMALALADSLVACGGFDPVDAMQRFLGWYRDGNYSPTGECFDIGGTTREALNRYERTGMAIAGSTDEMSAGNGSVMRLAPVAIFASGDAALCARIAAAQSRTTHGAPQAVDGCVLLADRLRRAISGEGRETLLAPQPFDGHPAVQDIAAGTWRGRARAAISASGYVVHTLEAAFWAVAGTSSFEEALIRAVNLGDDADTVGAVTGQIAGALYGMSAIPARWLAPLAWRDRLVAAADDLLSAGRAAAT</sequence>
<dbReference type="GO" id="GO:0046872">
    <property type="term" value="F:metal ion binding"/>
    <property type="evidence" value="ECO:0007669"/>
    <property type="project" value="UniProtKB-KW"/>
</dbReference>
<dbReference type="Gene3D" id="1.10.4080.10">
    <property type="entry name" value="ADP-ribosylation/Crystallin J1"/>
    <property type="match status" value="1"/>
</dbReference>
<evidence type="ECO:0000256" key="1">
    <source>
        <dbReference type="PIRSR" id="PIRSR605502-1"/>
    </source>
</evidence>
<protein>
    <submittedName>
        <fullName evidence="2">ADP-ribosylglycohydrolase</fullName>
    </submittedName>
</protein>
<keyword evidence="2" id="KW-0378">Hydrolase</keyword>
<feature type="binding site" evidence="1">
    <location>
        <position position="55"/>
    </location>
    <ligand>
        <name>Mg(2+)</name>
        <dbReference type="ChEBI" id="CHEBI:18420"/>
        <label>1</label>
    </ligand>
</feature>
<feature type="binding site" evidence="1">
    <location>
        <position position="256"/>
    </location>
    <ligand>
        <name>Mg(2+)</name>
        <dbReference type="ChEBI" id="CHEBI:18420"/>
        <label>1</label>
    </ligand>
</feature>
<evidence type="ECO:0000313" key="2">
    <source>
        <dbReference type="EMBL" id="GAN77982.1"/>
    </source>
</evidence>
<gene>
    <name evidence="2" type="ORF">Asru_0550_02</name>
</gene>
<accession>A0A0D6P8I4</accession>
<organism evidence="2 3">
    <name type="scientific">Acidisphaera rubrifaciens HS-AP3</name>
    <dbReference type="NCBI Taxonomy" id="1231350"/>
    <lineage>
        <taxon>Bacteria</taxon>
        <taxon>Pseudomonadati</taxon>
        <taxon>Pseudomonadota</taxon>
        <taxon>Alphaproteobacteria</taxon>
        <taxon>Acetobacterales</taxon>
        <taxon>Acetobacteraceae</taxon>
        <taxon>Acidisphaera</taxon>
    </lineage>
</organism>